<gene>
    <name evidence="1" type="ORF">J4709_40780</name>
</gene>
<name>A0ABS3S4I7_9ACTN</name>
<sequence length="1396" mass="150434">MSAAGGTLSGMSIMPPADAPSSDVYLEWVRANDPAGVREARDRMAATRRFVAGLIPGQKVGDFARKQRGELPSAHLAWYLHTLGHLLCERHPRQAEEVYRSARAAGARFGGPGVAYRVADDLLFARYGVFDGARIAKQRTWLAEVLPAGEAHAEFARFACAVAGGAAKLPSDLHKQVRDSAGAASLDGDEEARVLGDVLAASAASDPPGPKMKLVGAAYGPVVPAALLKAAAKVFKGRRLDDAALRGIAELFPYGGDGREWLRMLAAARALDAMADGRIVPCGSLGAWVEKYAWHYCEPGALGPSAKHRQALPDELYDLLPRIAPRIAAEGRPLLLHGRVGFHYMDADLADACLAEGIELEAGDYRPAIAEDRPRRDLKALAAHPVLGPHLEQHGTGMAGGSGTAVSTLPESADLRRNVLARLHDLVEQSAGAGLAKVEDTVAELDGLLDVRTSAGLDGAAEELAAVDVVEPLLRTLRTGIPAELGWPLYDAALDEVGRLDAVTSVQGVLTVAGNGRAIAFDRDGRRGTCEYTVPRDEKVYDLRVCYVDGRFLVAWRSSWYGSFERGYWADRPGEVIAPDVRADELAGADATVRMPGAAESITVVAERDGILHGRAAPDEALLWTVAHSPARYPDTGAHAFVPPTAYWDAFVPRDEASSRALRNASREAVEELLKGAEVGAVLPDVTDPRVADGVAGAVAWARRILRHRDTIRERIAFRRSGGRVEPVGDARDSDLHELLWGLVNARTDRPWRETPSNQPAMVTSIAAAGAYLRGEVGERGRADSVPERPLDWAPLLGCIGAVALRLVGRPHPGPLRDAGVVLLREWARSPFARPGRWRRGTAPGSVIAPLREAGRTLVTGPASGELHDLRTLDPDRGYRFVQPADAPVPADAEDVEIVEITTDDATRLTRLLGAFAEHGPLKFDEAAAAAFTARTGARHAHAALLLTGLPMSPHIGEEKLYRGAPYKIGEAFYQETRRLLRGFGHDDRLGLLAAGLPDDPAALWEKRGTVRAAEGLAEAWAGLVGVRAPVPEDMAAELDARLRQGDAQAITMADPSAAAALAEDLHCRILLQKRTGPRGPWLRVDSGRKDVRMLSGLPDEYRSAAARVAWALTERPVGDPATAGAADLYELLRARLNAPELVLRLQVDDLLKDPETVFGPGTFPVEAEEGLEPPVVYDGGLLMYTPWREQGATRPSNYFLRPARLADDDQYAEMERLCAARSLTDLREKISEIEVLLSGGGLHRMVERSRCTPVPPGGFEANPLLSVPDLVAEVAGEHDLAQDAAALYLQLLTLSVPTDRNVRRWNHWDAPRHKAAQVGLAAAGLVELGKRARAGRSAFIPGRWTDWRSWGLPLESAKLAAYEARGSGVYPYAISVLPPAPLHELFADFWRSRAK</sequence>
<dbReference type="EMBL" id="JAGEPF010000031">
    <property type="protein sequence ID" value="MBO2463924.1"/>
    <property type="molecule type" value="Genomic_DNA"/>
</dbReference>
<evidence type="ECO:0008006" key="3">
    <source>
        <dbReference type="Google" id="ProtNLM"/>
    </source>
</evidence>
<proteinExistence type="predicted"/>
<evidence type="ECO:0000313" key="2">
    <source>
        <dbReference type="Proteomes" id="UP000680206"/>
    </source>
</evidence>
<evidence type="ECO:0000313" key="1">
    <source>
        <dbReference type="EMBL" id="MBO2463924.1"/>
    </source>
</evidence>
<comment type="caution">
    <text evidence="1">The sequence shown here is derived from an EMBL/GenBank/DDBJ whole genome shotgun (WGS) entry which is preliminary data.</text>
</comment>
<protein>
    <recommendedName>
        <fullName evidence="3">DNA-binding protein</fullName>
    </recommendedName>
</protein>
<dbReference type="RefSeq" id="WP_208249956.1">
    <property type="nucleotide sequence ID" value="NZ_JAGEPF010000031.1"/>
</dbReference>
<accession>A0ABS3S4I7</accession>
<reference evidence="1 2" key="1">
    <citation type="submission" date="2021-03" db="EMBL/GenBank/DDBJ databases">
        <title>Actinomadura violae sp. nov., isolated from lichen in Thailand.</title>
        <authorList>
            <person name="Kanchanasin P."/>
            <person name="Saeng-In P."/>
            <person name="Phongsopitanun W."/>
            <person name="Yuki M."/>
            <person name="Kudo T."/>
            <person name="Ohkuma M."/>
            <person name="Tanasupawat S."/>
        </authorList>
    </citation>
    <scope>NUCLEOTIDE SEQUENCE [LARGE SCALE GENOMIC DNA]</scope>
    <source>
        <strain evidence="1 2">LCR2-06</strain>
    </source>
</reference>
<keyword evidence="2" id="KW-1185">Reference proteome</keyword>
<dbReference type="Proteomes" id="UP000680206">
    <property type="component" value="Unassembled WGS sequence"/>
</dbReference>
<organism evidence="1 2">
    <name type="scientific">Actinomadura violacea</name>
    <dbReference type="NCBI Taxonomy" id="2819934"/>
    <lineage>
        <taxon>Bacteria</taxon>
        <taxon>Bacillati</taxon>
        <taxon>Actinomycetota</taxon>
        <taxon>Actinomycetes</taxon>
        <taxon>Streptosporangiales</taxon>
        <taxon>Thermomonosporaceae</taxon>
        <taxon>Actinomadura</taxon>
    </lineage>
</organism>